<dbReference type="CDD" id="cd18808">
    <property type="entry name" value="SF1_C_Upf1"/>
    <property type="match status" value="1"/>
</dbReference>
<evidence type="ECO:0000259" key="2">
    <source>
        <dbReference type="SMART" id="SM00382"/>
    </source>
</evidence>
<gene>
    <name evidence="4" type="ORF">PHACADRAFT_214736</name>
</gene>
<dbReference type="Pfam" id="PF13087">
    <property type="entry name" value="AAA_12"/>
    <property type="match status" value="1"/>
</dbReference>
<dbReference type="InterPro" id="IPR003593">
    <property type="entry name" value="AAA+_ATPase"/>
</dbReference>
<organism evidence="4 5">
    <name type="scientific">Phanerochaete carnosa (strain HHB-10118-sp)</name>
    <name type="common">White-rot fungus</name>
    <name type="synonym">Peniophora carnosa</name>
    <dbReference type="NCBI Taxonomy" id="650164"/>
    <lineage>
        <taxon>Eukaryota</taxon>
        <taxon>Fungi</taxon>
        <taxon>Dikarya</taxon>
        <taxon>Basidiomycota</taxon>
        <taxon>Agaricomycotina</taxon>
        <taxon>Agaricomycetes</taxon>
        <taxon>Polyporales</taxon>
        <taxon>Phanerochaetaceae</taxon>
        <taxon>Phanerochaete</taxon>
    </lineage>
</organism>
<dbReference type="PANTHER" id="PTHR10887:SF495">
    <property type="entry name" value="HELICASE SENATAXIN ISOFORM X1-RELATED"/>
    <property type="match status" value="1"/>
</dbReference>
<name>K5WEJ3_PHACS</name>
<reference evidence="4 5" key="1">
    <citation type="journal article" date="2012" name="BMC Genomics">
        <title>Comparative genomics of the white-rot fungi, Phanerochaete carnosa and P. chrysosporium, to elucidate the genetic basis of the distinct wood types they colonize.</title>
        <authorList>
            <person name="Suzuki H."/>
            <person name="MacDonald J."/>
            <person name="Syed K."/>
            <person name="Salamov A."/>
            <person name="Hori C."/>
            <person name="Aerts A."/>
            <person name="Henrissat B."/>
            <person name="Wiebenga A."/>
            <person name="vanKuyk P.A."/>
            <person name="Barry K."/>
            <person name="Lindquist E."/>
            <person name="LaButti K."/>
            <person name="Lapidus A."/>
            <person name="Lucas S."/>
            <person name="Coutinho P."/>
            <person name="Gong Y."/>
            <person name="Samejima M."/>
            <person name="Mahadevan R."/>
            <person name="Abou-Zaid M."/>
            <person name="de Vries R.P."/>
            <person name="Igarashi K."/>
            <person name="Yadav J.S."/>
            <person name="Grigoriev I.V."/>
            <person name="Master E.R."/>
        </authorList>
    </citation>
    <scope>NUCLEOTIDE SEQUENCE [LARGE SCALE GENOMIC DNA]</scope>
    <source>
        <strain evidence="4 5">HHB-10118-sp</strain>
    </source>
</reference>
<dbReference type="Gene3D" id="3.40.50.300">
    <property type="entry name" value="P-loop containing nucleotide triphosphate hydrolases"/>
    <property type="match status" value="2"/>
</dbReference>
<evidence type="ECO:0000259" key="3">
    <source>
        <dbReference type="SMART" id="SM00487"/>
    </source>
</evidence>
<evidence type="ECO:0000313" key="4">
    <source>
        <dbReference type="EMBL" id="EKM48597.1"/>
    </source>
</evidence>
<evidence type="ECO:0000313" key="5">
    <source>
        <dbReference type="Proteomes" id="UP000008370"/>
    </source>
</evidence>
<dbReference type="AlphaFoldDB" id="K5WEJ3"/>
<dbReference type="KEGG" id="pco:PHACADRAFT_214736"/>
<dbReference type="SMART" id="SM00382">
    <property type="entry name" value="AAA"/>
    <property type="match status" value="1"/>
</dbReference>
<dbReference type="OrthoDB" id="6513042at2759"/>
<evidence type="ECO:0000256" key="1">
    <source>
        <dbReference type="ARBA" id="ARBA00048432"/>
    </source>
</evidence>
<proteinExistence type="predicted"/>
<dbReference type="InterPro" id="IPR041677">
    <property type="entry name" value="DNA2/NAM7_AAA_11"/>
</dbReference>
<feature type="domain" description="AAA+ ATPase" evidence="2">
    <location>
        <begin position="271"/>
        <end position="461"/>
    </location>
</feature>
<protein>
    <recommendedName>
        <fullName evidence="6">AAA+ ATPase domain-containing protein</fullName>
    </recommendedName>
</protein>
<dbReference type="InterPro" id="IPR041679">
    <property type="entry name" value="DNA2/NAM7-like_C"/>
</dbReference>
<dbReference type="EMBL" id="JH930894">
    <property type="protein sequence ID" value="EKM48597.1"/>
    <property type="molecule type" value="Genomic_DNA"/>
</dbReference>
<dbReference type="GeneID" id="18913580"/>
<dbReference type="PANTHER" id="PTHR10887">
    <property type="entry name" value="DNA2/NAM7 HELICASE FAMILY"/>
    <property type="match status" value="1"/>
</dbReference>
<dbReference type="Proteomes" id="UP000008370">
    <property type="component" value="Unassembled WGS sequence"/>
</dbReference>
<dbReference type="SUPFAM" id="SSF52540">
    <property type="entry name" value="P-loop containing nucleoside triphosphate hydrolases"/>
    <property type="match status" value="1"/>
</dbReference>
<feature type="domain" description="Helicase ATP-binding" evidence="3">
    <location>
        <begin position="254"/>
        <end position="478"/>
    </location>
</feature>
<dbReference type="InterPro" id="IPR014001">
    <property type="entry name" value="Helicase_ATP-bd"/>
</dbReference>
<accession>K5WEJ3</accession>
<dbReference type="InParanoid" id="K5WEJ3"/>
<dbReference type="Pfam" id="PF13086">
    <property type="entry name" value="AAA_11"/>
    <property type="match status" value="2"/>
</dbReference>
<comment type="catalytic activity">
    <reaction evidence="1">
        <text>ATP + H2O = ADP + phosphate + H(+)</text>
        <dbReference type="Rhea" id="RHEA:13065"/>
        <dbReference type="ChEBI" id="CHEBI:15377"/>
        <dbReference type="ChEBI" id="CHEBI:15378"/>
        <dbReference type="ChEBI" id="CHEBI:30616"/>
        <dbReference type="ChEBI" id="CHEBI:43474"/>
        <dbReference type="ChEBI" id="CHEBI:456216"/>
        <dbReference type="EC" id="3.6.4.12"/>
    </reaction>
    <physiologicalReaction direction="left-to-right" evidence="1">
        <dbReference type="Rhea" id="RHEA:13066"/>
    </physiologicalReaction>
</comment>
<dbReference type="SMART" id="SM00487">
    <property type="entry name" value="DEXDc"/>
    <property type="match status" value="1"/>
</dbReference>
<dbReference type="InterPro" id="IPR045055">
    <property type="entry name" value="DNA2/NAM7-like"/>
</dbReference>
<dbReference type="HOGENOM" id="CLU_388352_0_0_1"/>
<dbReference type="GO" id="GO:0003678">
    <property type="term" value="F:DNA helicase activity"/>
    <property type="evidence" value="ECO:0007669"/>
    <property type="project" value="UniProtKB-EC"/>
</dbReference>
<dbReference type="RefSeq" id="XP_007402851.1">
    <property type="nucleotide sequence ID" value="XM_007402789.1"/>
</dbReference>
<dbReference type="InterPro" id="IPR047187">
    <property type="entry name" value="SF1_C_Upf1"/>
</dbReference>
<evidence type="ECO:0008006" key="6">
    <source>
        <dbReference type="Google" id="ProtNLM"/>
    </source>
</evidence>
<dbReference type="InterPro" id="IPR027417">
    <property type="entry name" value="P-loop_NTPase"/>
</dbReference>
<sequence>MAALAALERLAEVIAKLDLSAYLDLLWLAALCVRSFEVVQEVLLVLHESRTAQQDVPAIEAYAHKHALAIVFDRAEEAADACPCDEQGRPRRQKTAPITAKLLSMPAPKGDEGAPADAEPEALSVPIRVMAHVRVDLSAPVRLHAHVRLKVASTPAHSTLPPAVVDAIVVRAGRGELVLDVLQPLPPEFADVDWHMYQAGGVVTSKAMLEAVRRLAVEGRGCCRFKDIICSDASVQAEGDAAGAAAVDDAELSLTSPLNDSQKAAVAATALGRMSLIWGPPGTGKTTVVVQILLRFLRLDPEARILMTASTHNAVDNVLERFVAENAKLGPLLDDEQILRAATEAARVHKALQKYTVDARLGGSLNEDPRLVQKAQRRVRDARIVFTTCTGASLGVLRKAEFDVVLIDEASQISEPAALIPLVKGCGTAVMVGDHVQLRPTVQAMGKALEFDRSLFERLYTGPLYQDMTKDMLEVQYRFSEAIAGFPSAEFYEGRLRTGNPVQAAAAIAKLALSAFPWPSAGPDGSIFPVAFVPCLAEEDYGRASKSNRGQADLVAHIVSLLREPRQPAPHPANGTAPSADAADATAAAAAATAELQASSIAALTPYARQVKLLGQTLPAGHGVVTSTIDGFQGREADVVVLSTVRSNAEGDLGFVEDARRLNVAWTRPKAGLVVVGDPRTLCRAPLWDRALRYCQEVVVRPPEVPETEKA</sequence>
<keyword evidence="5" id="KW-1185">Reference proteome</keyword>